<evidence type="ECO:0000313" key="2">
    <source>
        <dbReference type="EMBL" id="PPR96391.1"/>
    </source>
</evidence>
<name>A0A2P5WZB0_GOSBA</name>
<organism evidence="2 3">
    <name type="scientific">Gossypium barbadense</name>
    <name type="common">Sea Island cotton</name>
    <name type="synonym">Hibiscus barbadensis</name>
    <dbReference type="NCBI Taxonomy" id="3634"/>
    <lineage>
        <taxon>Eukaryota</taxon>
        <taxon>Viridiplantae</taxon>
        <taxon>Streptophyta</taxon>
        <taxon>Embryophyta</taxon>
        <taxon>Tracheophyta</taxon>
        <taxon>Spermatophyta</taxon>
        <taxon>Magnoliopsida</taxon>
        <taxon>eudicotyledons</taxon>
        <taxon>Gunneridae</taxon>
        <taxon>Pentapetalae</taxon>
        <taxon>rosids</taxon>
        <taxon>malvids</taxon>
        <taxon>Malvales</taxon>
        <taxon>Malvaceae</taxon>
        <taxon>Malvoideae</taxon>
        <taxon>Gossypium</taxon>
    </lineage>
</organism>
<dbReference type="OrthoDB" id="1000215at2759"/>
<sequence>MALPFGPLVGVPVYKAGTEVKPYEIEKKVHRDERSKNKGFLGASGFDDLTVELLAGKRKGKGSGGFESEREREGVWGGTATQHLAAPPGTARRARRSESRMQFAEYASTRPMQTEFQRFLKSCENSSHFDG</sequence>
<dbReference type="EMBL" id="KZ666054">
    <property type="protein sequence ID" value="PPR96391.1"/>
    <property type="molecule type" value="Genomic_DNA"/>
</dbReference>
<evidence type="ECO:0000313" key="3">
    <source>
        <dbReference type="Proteomes" id="UP000239757"/>
    </source>
</evidence>
<dbReference type="AlphaFoldDB" id="A0A2P5WZB0"/>
<proteinExistence type="predicted"/>
<evidence type="ECO:0000256" key="1">
    <source>
        <dbReference type="SAM" id="MobiDB-lite"/>
    </source>
</evidence>
<feature type="region of interest" description="Disordered" evidence="1">
    <location>
        <begin position="58"/>
        <end position="100"/>
    </location>
</feature>
<protein>
    <submittedName>
        <fullName evidence="2">Uncharacterized protein</fullName>
    </submittedName>
</protein>
<dbReference type="Proteomes" id="UP000239757">
    <property type="component" value="Unassembled WGS sequence"/>
</dbReference>
<reference evidence="2 3" key="1">
    <citation type="submission" date="2015-01" db="EMBL/GenBank/DDBJ databases">
        <title>Genome of allotetraploid Gossypium barbadense reveals genomic plasticity and fiber elongation in cotton evolution.</title>
        <authorList>
            <person name="Chen X."/>
            <person name="Liu X."/>
            <person name="Zhao B."/>
            <person name="Zheng H."/>
            <person name="Hu Y."/>
            <person name="Lu G."/>
            <person name="Yang C."/>
            <person name="Chen J."/>
            <person name="Shan C."/>
            <person name="Zhang L."/>
            <person name="Zhou Y."/>
            <person name="Wang L."/>
            <person name="Guo W."/>
            <person name="Bai Y."/>
            <person name="Ruan J."/>
            <person name="Shangguan X."/>
            <person name="Mao Y."/>
            <person name="Jiang J."/>
            <person name="Zhu Y."/>
            <person name="Lei J."/>
            <person name="Kang H."/>
            <person name="Chen S."/>
            <person name="He X."/>
            <person name="Wang R."/>
            <person name="Wang Y."/>
            <person name="Chen J."/>
            <person name="Wang L."/>
            <person name="Yu S."/>
            <person name="Wang B."/>
            <person name="Wei J."/>
            <person name="Song S."/>
            <person name="Lu X."/>
            <person name="Gao Z."/>
            <person name="Gu W."/>
            <person name="Deng X."/>
            <person name="Ma D."/>
            <person name="Wang S."/>
            <person name="Liang W."/>
            <person name="Fang L."/>
            <person name="Cai C."/>
            <person name="Zhu X."/>
            <person name="Zhou B."/>
            <person name="Zhang Y."/>
            <person name="Chen Z."/>
            <person name="Xu S."/>
            <person name="Zhu R."/>
            <person name="Wang S."/>
            <person name="Zhang T."/>
            <person name="Zhao G."/>
        </authorList>
    </citation>
    <scope>NUCLEOTIDE SEQUENCE [LARGE SCALE GENOMIC DNA]</scope>
    <source>
        <strain evidence="3">cv. Xinhai21</strain>
        <tissue evidence="2">Leaf</tissue>
    </source>
</reference>
<gene>
    <name evidence="2" type="ORF">GOBAR_AA24277</name>
</gene>
<accession>A0A2P5WZB0</accession>